<protein>
    <recommendedName>
        <fullName evidence="4">YD repeat-containing protein</fullName>
    </recommendedName>
</protein>
<name>A0ABT2J9V4_9PSEU</name>
<accession>A0ABT2J9V4</accession>
<dbReference type="Gene3D" id="2.180.10.10">
    <property type="entry name" value="RHS repeat-associated core"/>
    <property type="match status" value="1"/>
</dbReference>
<comment type="caution">
    <text evidence="2">The sequence shown here is derived from an EMBL/GenBank/DDBJ whole genome shotgun (WGS) entry which is preliminary data.</text>
</comment>
<dbReference type="EMBL" id="JAFFZE010000012">
    <property type="protein sequence ID" value="MCT2584653.1"/>
    <property type="molecule type" value="Genomic_DNA"/>
</dbReference>
<evidence type="ECO:0008006" key="4">
    <source>
        <dbReference type="Google" id="ProtNLM"/>
    </source>
</evidence>
<organism evidence="2 3">
    <name type="scientific">Actinophytocola gossypii</name>
    <dbReference type="NCBI Taxonomy" id="2812003"/>
    <lineage>
        <taxon>Bacteria</taxon>
        <taxon>Bacillati</taxon>
        <taxon>Actinomycetota</taxon>
        <taxon>Actinomycetes</taxon>
        <taxon>Pseudonocardiales</taxon>
        <taxon>Pseudonocardiaceae</taxon>
    </lineage>
</organism>
<proteinExistence type="predicted"/>
<feature type="region of interest" description="Disordered" evidence="1">
    <location>
        <begin position="40"/>
        <end position="61"/>
    </location>
</feature>
<gene>
    <name evidence="2" type="ORF">JT362_16150</name>
</gene>
<feature type="region of interest" description="Disordered" evidence="1">
    <location>
        <begin position="132"/>
        <end position="167"/>
    </location>
</feature>
<keyword evidence="3" id="KW-1185">Reference proteome</keyword>
<dbReference type="Pfam" id="PF05593">
    <property type="entry name" value="RHS_repeat"/>
    <property type="match status" value="1"/>
</dbReference>
<reference evidence="2 3" key="1">
    <citation type="submission" date="2021-02" db="EMBL/GenBank/DDBJ databases">
        <title>Actinophytocola xerophila sp. nov., isolated from soil of cotton cropping field.</title>
        <authorList>
            <person name="Huang R."/>
            <person name="Chen X."/>
            <person name="Ge X."/>
            <person name="Liu W."/>
        </authorList>
    </citation>
    <scope>NUCLEOTIDE SEQUENCE [LARGE SCALE GENOMIC DNA]</scope>
    <source>
        <strain evidence="2 3">S1-96</strain>
    </source>
</reference>
<dbReference type="NCBIfam" id="TIGR01643">
    <property type="entry name" value="YD_repeat_2x"/>
    <property type="match status" value="2"/>
</dbReference>
<feature type="compositionally biased region" description="Low complexity" evidence="1">
    <location>
        <begin position="154"/>
        <end position="167"/>
    </location>
</feature>
<feature type="compositionally biased region" description="Polar residues" evidence="1">
    <location>
        <begin position="51"/>
        <end position="61"/>
    </location>
</feature>
<dbReference type="InterPro" id="IPR031325">
    <property type="entry name" value="RHS_repeat"/>
</dbReference>
<dbReference type="InterPro" id="IPR006530">
    <property type="entry name" value="YD"/>
</dbReference>
<evidence type="ECO:0000256" key="1">
    <source>
        <dbReference type="SAM" id="MobiDB-lite"/>
    </source>
</evidence>
<sequence length="167" mass="18351">MDEFTREALATAAARSFTADDTTVLLDKIVAETDRRPVNLRMDNGPELTAGNLTTVTPPAPMSQTRFTYDSLSRVTSVTDGNGQRIDYAYDRLDRIVAISEHNGPVLQTMDYDGTGAMTDRAHGGVITEFTLDTYPTAHRSPQRPAPRPDRPRQCPTPTTTPVTSRP</sequence>
<dbReference type="Proteomes" id="UP001156441">
    <property type="component" value="Unassembled WGS sequence"/>
</dbReference>
<evidence type="ECO:0000313" key="2">
    <source>
        <dbReference type="EMBL" id="MCT2584653.1"/>
    </source>
</evidence>
<evidence type="ECO:0000313" key="3">
    <source>
        <dbReference type="Proteomes" id="UP001156441"/>
    </source>
</evidence>